<evidence type="ECO:0000256" key="2">
    <source>
        <dbReference type="ARBA" id="ARBA00023125"/>
    </source>
</evidence>
<sequence>MKTKLDDSRPIYIQIKEFIEDSIINETIKIGERVPSTNELAKFYNINPATARQGMNELVMDNILRKQRGVGMFVTEDAKEILIGNRKKQFYENYIVPLQDEANKLEITKDQLIEMLEKEGNMDEN</sequence>
<evidence type="ECO:0000313" key="6">
    <source>
        <dbReference type="Proteomes" id="UP000247978"/>
    </source>
</evidence>
<dbReference type="OrthoDB" id="162505at2"/>
<gene>
    <name evidence="5" type="ORF">DFR56_102379</name>
</gene>
<keyword evidence="2" id="KW-0238">DNA-binding</keyword>
<dbReference type="EMBL" id="QJJQ01000002">
    <property type="protein sequence ID" value="PXW89601.1"/>
    <property type="molecule type" value="Genomic_DNA"/>
</dbReference>
<dbReference type="CDD" id="cd07377">
    <property type="entry name" value="WHTH_GntR"/>
    <property type="match status" value="1"/>
</dbReference>
<dbReference type="InterPro" id="IPR036390">
    <property type="entry name" value="WH_DNA-bd_sf"/>
</dbReference>
<proteinExistence type="predicted"/>
<dbReference type="Gene3D" id="1.10.10.10">
    <property type="entry name" value="Winged helix-like DNA-binding domain superfamily/Winged helix DNA-binding domain"/>
    <property type="match status" value="1"/>
</dbReference>
<dbReference type="SMART" id="SM00345">
    <property type="entry name" value="HTH_GNTR"/>
    <property type="match status" value="1"/>
</dbReference>
<evidence type="ECO:0000256" key="3">
    <source>
        <dbReference type="ARBA" id="ARBA00023163"/>
    </source>
</evidence>
<dbReference type="Pfam" id="PF00392">
    <property type="entry name" value="GntR"/>
    <property type="match status" value="1"/>
</dbReference>
<keyword evidence="6" id="KW-1185">Reference proteome</keyword>
<evidence type="ECO:0000259" key="4">
    <source>
        <dbReference type="PROSITE" id="PS50949"/>
    </source>
</evidence>
<dbReference type="PANTHER" id="PTHR38445:SF10">
    <property type="entry name" value="GNTR-FAMILY TRANSCRIPTIONAL REGULATOR"/>
    <property type="match status" value="1"/>
</dbReference>
<accession>A0A2V3W9B7</accession>
<keyword evidence="1" id="KW-0805">Transcription regulation</keyword>
<protein>
    <submittedName>
        <fullName evidence="5">GntR family transcriptional regulator</fullName>
    </submittedName>
</protein>
<organism evidence="5 6">
    <name type="scientific">Pseudogracilibacillus auburnensis</name>
    <dbReference type="NCBI Taxonomy" id="1494959"/>
    <lineage>
        <taxon>Bacteria</taxon>
        <taxon>Bacillati</taxon>
        <taxon>Bacillota</taxon>
        <taxon>Bacilli</taxon>
        <taxon>Bacillales</taxon>
        <taxon>Bacillaceae</taxon>
        <taxon>Pseudogracilibacillus</taxon>
    </lineage>
</organism>
<dbReference type="RefSeq" id="WP_110394307.1">
    <property type="nucleotide sequence ID" value="NZ_JADIJL010000001.1"/>
</dbReference>
<dbReference type="GO" id="GO:0003700">
    <property type="term" value="F:DNA-binding transcription factor activity"/>
    <property type="evidence" value="ECO:0007669"/>
    <property type="project" value="InterPro"/>
</dbReference>
<evidence type="ECO:0000313" key="5">
    <source>
        <dbReference type="EMBL" id="PXW89601.1"/>
    </source>
</evidence>
<dbReference type="InterPro" id="IPR000524">
    <property type="entry name" value="Tscrpt_reg_HTH_GntR"/>
</dbReference>
<dbReference type="PROSITE" id="PS50949">
    <property type="entry name" value="HTH_GNTR"/>
    <property type="match status" value="1"/>
</dbReference>
<dbReference type="GO" id="GO:0003677">
    <property type="term" value="F:DNA binding"/>
    <property type="evidence" value="ECO:0007669"/>
    <property type="project" value="UniProtKB-KW"/>
</dbReference>
<dbReference type="InterPro" id="IPR036388">
    <property type="entry name" value="WH-like_DNA-bd_sf"/>
</dbReference>
<evidence type="ECO:0000256" key="1">
    <source>
        <dbReference type="ARBA" id="ARBA00023015"/>
    </source>
</evidence>
<reference evidence="5 6" key="1">
    <citation type="submission" date="2018-05" db="EMBL/GenBank/DDBJ databases">
        <title>Genomic Encyclopedia of Type Strains, Phase IV (KMG-IV): sequencing the most valuable type-strain genomes for metagenomic binning, comparative biology and taxonomic classification.</title>
        <authorList>
            <person name="Goeker M."/>
        </authorList>
    </citation>
    <scope>NUCLEOTIDE SEQUENCE [LARGE SCALE GENOMIC DNA]</scope>
    <source>
        <strain evidence="5 6">DSM 28556</strain>
    </source>
</reference>
<dbReference type="PANTHER" id="PTHR38445">
    <property type="entry name" value="HTH-TYPE TRANSCRIPTIONAL REPRESSOR YTRA"/>
    <property type="match status" value="1"/>
</dbReference>
<dbReference type="AlphaFoldDB" id="A0A2V3W9B7"/>
<feature type="domain" description="HTH gntR-type" evidence="4">
    <location>
        <begin position="9"/>
        <end position="77"/>
    </location>
</feature>
<dbReference type="Proteomes" id="UP000247978">
    <property type="component" value="Unassembled WGS sequence"/>
</dbReference>
<comment type="caution">
    <text evidence="5">The sequence shown here is derived from an EMBL/GenBank/DDBJ whole genome shotgun (WGS) entry which is preliminary data.</text>
</comment>
<keyword evidence="3" id="KW-0804">Transcription</keyword>
<dbReference type="SUPFAM" id="SSF46785">
    <property type="entry name" value="Winged helix' DNA-binding domain"/>
    <property type="match status" value="1"/>
</dbReference>
<name>A0A2V3W9B7_9BACI</name>